<name>A0A2M7XH94_9BACT</name>
<feature type="compositionally biased region" description="Basic and acidic residues" evidence="1">
    <location>
        <begin position="61"/>
        <end position="71"/>
    </location>
</feature>
<sequence>MIPFEFLNDLFHNIGSAAQDAGTQGWLPEAIGGILGGSGGILKNAVHQKIEENQASQTNEQKLKERSQKLW</sequence>
<comment type="caution">
    <text evidence="2">The sequence shown here is derived from an EMBL/GenBank/DDBJ whole genome shotgun (WGS) entry which is preliminary data.</text>
</comment>
<dbReference type="AlphaFoldDB" id="A0A2M7XH94"/>
<dbReference type="Proteomes" id="UP000229749">
    <property type="component" value="Unassembled WGS sequence"/>
</dbReference>
<organism evidence="2 3">
    <name type="scientific">Candidatus Uhrbacteria bacterium CG_4_9_14_3_um_filter_36_7</name>
    <dbReference type="NCBI Taxonomy" id="1975033"/>
    <lineage>
        <taxon>Bacteria</taxon>
        <taxon>Candidatus Uhriibacteriota</taxon>
    </lineage>
</organism>
<dbReference type="EMBL" id="PFWS01000039">
    <property type="protein sequence ID" value="PJA47229.1"/>
    <property type="molecule type" value="Genomic_DNA"/>
</dbReference>
<proteinExistence type="predicted"/>
<evidence type="ECO:0000256" key="1">
    <source>
        <dbReference type="SAM" id="MobiDB-lite"/>
    </source>
</evidence>
<accession>A0A2M7XH94</accession>
<protein>
    <submittedName>
        <fullName evidence="2">Uncharacterized protein</fullName>
    </submittedName>
</protein>
<evidence type="ECO:0000313" key="2">
    <source>
        <dbReference type="EMBL" id="PJA47229.1"/>
    </source>
</evidence>
<reference evidence="3" key="1">
    <citation type="submission" date="2017-09" db="EMBL/GenBank/DDBJ databases">
        <title>Depth-based differentiation of microbial function through sediment-hosted aquifers and enrichment of novel symbionts in the deep terrestrial subsurface.</title>
        <authorList>
            <person name="Probst A.J."/>
            <person name="Ladd B."/>
            <person name="Jarett J.K."/>
            <person name="Geller-Mcgrath D.E."/>
            <person name="Sieber C.M.K."/>
            <person name="Emerson J.B."/>
            <person name="Anantharaman K."/>
            <person name="Thomas B.C."/>
            <person name="Malmstrom R."/>
            <person name="Stieglmeier M."/>
            <person name="Klingl A."/>
            <person name="Woyke T."/>
            <person name="Ryan C.M."/>
            <person name="Banfield J.F."/>
        </authorList>
    </citation>
    <scope>NUCLEOTIDE SEQUENCE [LARGE SCALE GENOMIC DNA]</scope>
</reference>
<evidence type="ECO:0000313" key="3">
    <source>
        <dbReference type="Proteomes" id="UP000229749"/>
    </source>
</evidence>
<gene>
    <name evidence="2" type="ORF">CO172_02550</name>
</gene>
<feature type="region of interest" description="Disordered" evidence="1">
    <location>
        <begin position="52"/>
        <end position="71"/>
    </location>
</feature>